<keyword evidence="1" id="KW-0648">Protein biosynthesis</keyword>
<keyword evidence="2" id="KW-1185">Reference proteome</keyword>
<protein>
    <submittedName>
        <fullName evidence="1">Elongation factor P hydroxylase</fullName>
    </submittedName>
</protein>
<dbReference type="GO" id="GO:0003746">
    <property type="term" value="F:translation elongation factor activity"/>
    <property type="evidence" value="ECO:0007669"/>
    <property type="project" value="UniProtKB-KW"/>
</dbReference>
<accession>A0ABT8T8X6</accession>
<dbReference type="Pfam" id="PF04315">
    <property type="entry name" value="EpmC"/>
    <property type="match status" value="1"/>
</dbReference>
<dbReference type="RefSeq" id="WP_302710705.1">
    <property type="nucleotide sequence ID" value="NZ_JAULRT010000015.1"/>
</dbReference>
<evidence type="ECO:0000313" key="2">
    <source>
        <dbReference type="Proteomes" id="UP001168380"/>
    </source>
</evidence>
<sequence>MTAVARTCVHDCRDLIALFNRCFAQSEVTLLVGGAPEPVYLPCGDSGCAEIHFTRDYFASALHEIAHWCVAGRERRQLEDYGYWYAPDGRSAEQQAEFEAVEARPQALEWLFSEAAGVRFRVSADNLAQNLGPSEAFKQAVHARVLDLCTQGVSERVAAFTSALLGHYRPELTLGGLLSPARFARASL</sequence>
<dbReference type="InterPro" id="IPR007411">
    <property type="entry name" value="EpmC"/>
</dbReference>
<organism evidence="1 2">
    <name type="scientific">Gilvimarinus algae</name>
    <dbReference type="NCBI Taxonomy" id="3058037"/>
    <lineage>
        <taxon>Bacteria</taxon>
        <taxon>Pseudomonadati</taxon>
        <taxon>Pseudomonadota</taxon>
        <taxon>Gammaproteobacteria</taxon>
        <taxon>Cellvibrionales</taxon>
        <taxon>Cellvibrionaceae</taxon>
        <taxon>Gilvimarinus</taxon>
    </lineage>
</organism>
<dbReference type="Proteomes" id="UP001168380">
    <property type="component" value="Unassembled WGS sequence"/>
</dbReference>
<gene>
    <name evidence="1" type="ORF">QWI16_00235</name>
</gene>
<name>A0ABT8T8X6_9GAMM</name>
<evidence type="ECO:0000313" key="1">
    <source>
        <dbReference type="EMBL" id="MDO3380581.1"/>
    </source>
</evidence>
<reference evidence="1" key="1">
    <citation type="submission" date="2023-07" db="EMBL/GenBank/DDBJ databases">
        <title>Gilvimarinus algae sp. nov., isolated from the surface of Kelp.</title>
        <authorList>
            <person name="Sun Y.Y."/>
            <person name="Gong Y."/>
            <person name="Du Z.J."/>
        </authorList>
    </citation>
    <scope>NUCLEOTIDE SEQUENCE</scope>
    <source>
        <strain evidence="1">SDUM040014</strain>
    </source>
</reference>
<keyword evidence="1" id="KW-0251">Elongation factor</keyword>
<dbReference type="EMBL" id="JAULRT010000015">
    <property type="protein sequence ID" value="MDO3380581.1"/>
    <property type="molecule type" value="Genomic_DNA"/>
</dbReference>
<proteinExistence type="predicted"/>
<comment type="caution">
    <text evidence="1">The sequence shown here is derived from an EMBL/GenBank/DDBJ whole genome shotgun (WGS) entry which is preliminary data.</text>
</comment>